<dbReference type="InterPro" id="IPR008978">
    <property type="entry name" value="HSP20-like_chaperone"/>
</dbReference>
<dbReference type="Proteomes" id="UP001497525">
    <property type="component" value="Unassembled WGS sequence"/>
</dbReference>
<evidence type="ECO:0000256" key="2">
    <source>
        <dbReference type="SAM" id="Coils"/>
    </source>
</evidence>
<name>A0AAV2TUC6_CALDB</name>
<dbReference type="GO" id="GO:0003341">
    <property type="term" value="P:cilium movement"/>
    <property type="evidence" value="ECO:0007669"/>
    <property type="project" value="TreeGrafter"/>
</dbReference>
<dbReference type="InterPro" id="IPR007052">
    <property type="entry name" value="CS_dom"/>
</dbReference>
<feature type="repeat" description="TPR" evidence="1">
    <location>
        <begin position="284"/>
        <end position="317"/>
    </location>
</feature>
<keyword evidence="2" id="KW-0175">Coiled coil</keyword>
<dbReference type="Gene3D" id="1.25.40.10">
    <property type="entry name" value="Tetratricopeptide repeat domain"/>
    <property type="match status" value="1"/>
</dbReference>
<dbReference type="AlphaFoldDB" id="A0AAV2TUC6"/>
<evidence type="ECO:0000259" key="3">
    <source>
        <dbReference type="PROSITE" id="PS51203"/>
    </source>
</evidence>
<dbReference type="GO" id="GO:0036158">
    <property type="term" value="P:outer dynein arm assembly"/>
    <property type="evidence" value="ECO:0007669"/>
    <property type="project" value="TreeGrafter"/>
</dbReference>
<dbReference type="GO" id="GO:0036159">
    <property type="term" value="P:inner dynein arm assembly"/>
    <property type="evidence" value="ECO:0007669"/>
    <property type="project" value="TreeGrafter"/>
</dbReference>
<dbReference type="SUPFAM" id="SSF49764">
    <property type="entry name" value="HSP20-like chaperones"/>
    <property type="match status" value="1"/>
</dbReference>
<dbReference type="InterPro" id="IPR052004">
    <property type="entry name" value="Dynein_assembly_factor_4"/>
</dbReference>
<proteinExistence type="predicted"/>
<dbReference type="SUPFAM" id="SSF48452">
    <property type="entry name" value="TPR-like"/>
    <property type="match status" value="1"/>
</dbReference>
<evidence type="ECO:0000313" key="5">
    <source>
        <dbReference type="Proteomes" id="UP001497525"/>
    </source>
</evidence>
<dbReference type="Pfam" id="PF04969">
    <property type="entry name" value="CS"/>
    <property type="match status" value="1"/>
</dbReference>
<protein>
    <recommendedName>
        <fullName evidence="3">CS domain-containing protein</fullName>
    </recommendedName>
</protein>
<keyword evidence="1" id="KW-0802">TPR repeat</keyword>
<dbReference type="PANTHER" id="PTHR46492:SF1">
    <property type="entry name" value="DYNEIN AXONEMAL ASSEMBLY FACTOR 4"/>
    <property type="match status" value="1"/>
</dbReference>
<dbReference type="Gene3D" id="2.60.40.790">
    <property type="match status" value="1"/>
</dbReference>
<feature type="domain" description="CS" evidence="3">
    <location>
        <begin position="3"/>
        <end position="87"/>
    </location>
</feature>
<dbReference type="PANTHER" id="PTHR46492">
    <property type="entry name" value="DYNEIN ASSEMBLY FACTOR 4, AXONEMAL"/>
    <property type="match status" value="1"/>
</dbReference>
<dbReference type="PROSITE" id="PS50005">
    <property type="entry name" value="TPR"/>
    <property type="match status" value="1"/>
</dbReference>
<dbReference type="SMART" id="SM00028">
    <property type="entry name" value="TPR"/>
    <property type="match status" value="3"/>
</dbReference>
<evidence type="ECO:0000313" key="4">
    <source>
        <dbReference type="EMBL" id="CAL5139541.1"/>
    </source>
</evidence>
<dbReference type="Pfam" id="PF13414">
    <property type="entry name" value="TPR_11"/>
    <property type="match status" value="1"/>
</dbReference>
<sequence>MYLTINDYMWNETAKEVVVQVPMRGLSASKADVLITSHYLKLVIKPYIFECVPYSPIDVDQSRLEICDGLATFVLTKSEPKLWGALMSEDMKDKKNLQKIRENAIEEFQQHEKNRCEARKTGERAGEKKSLSELMKIETEVRERVAKEKKEAAEQAMKELVEVHKAKCAKNTEMQKQIAEAQKLAHQMSEKRALEQTVEEEIKERVSESAQSVAIFNERPVELPVRESNTIAITFTPRVFPTPERESVKQQEEEWLSKQAEHRRAAVRRITGGSGDLSEKELDPIWLRNKGDSLFRAGDYEAAVVAYTEAISINPKLHSAYSNRAACHLKLRNFFKALEDSSTALDLCTPAVAQNLRSRVRAHVRRAVAFCNLNMYKEGLVEYKAAHKLDPDDGSIKADLEAVDSFIAKQSNLET</sequence>
<dbReference type="InterPro" id="IPR019734">
    <property type="entry name" value="TPR_rpt"/>
</dbReference>
<evidence type="ECO:0000256" key="1">
    <source>
        <dbReference type="PROSITE-ProRule" id="PRU00339"/>
    </source>
</evidence>
<dbReference type="PROSITE" id="PS51203">
    <property type="entry name" value="CS"/>
    <property type="match status" value="1"/>
</dbReference>
<organism evidence="4 5">
    <name type="scientific">Calicophoron daubneyi</name>
    <name type="common">Rumen fluke</name>
    <name type="synonym">Paramphistomum daubneyi</name>
    <dbReference type="NCBI Taxonomy" id="300641"/>
    <lineage>
        <taxon>Eukaryota</taxon>
        <taxon>Metazoa</taxon>
        <taxon>Spiralia</taxon>
        <taxon>Lophotrochozoa</taxon>
        <taxon>Platyhelminthes</taxon>
        <taxon>Trematoda</taxon>
        <taxon>Digenea</taxon>
        <taxon>Plagiorchiida</taxon>
        <taxon>Pronocephalata</taxon>
        <taxon>Paramphistomoidea</taxon>
        <taxon>Paramphistomidae</taxon>
        <taxon>Calicophoron</taxon>
    </lineage>
</organism>
<feature type="coiled-coil region" evidence="2">
    <location>
        <begin position="143"/>
        <end position="204"/>
    </location>
</feature>
<gene>
    <name evidence="4" type="ORF">CDAUBV1_LOCUS14665</name>
</gene>
<reference evidence="4" key="1">
    <citation type="submission" date="2024-06" db="EMBL/GenBank/DDBJ databases">
        <authorList>
            <person name="Liu X."/>
            <person name="Lenzi L."/>
            <person name="Haldenby T S."/>
            <person name="Uol C."/>
        </authorList>
    </citation>
    <scope>NUCLEOTIDE SEQUENCE</scope>
</reference>
<dbReference type="EMBL" id="CAXLJL010000612">
    <property type="protein sequence ID" value="CAL5139541.1"/>
    <property type="molecule type" value="Genomic_DNA"/>
</dbReference>
<dbReference type="InterPro" id="IPR011990">
    <property type="entry name" value="TPR-like_helical_dom_sf"/>
</dbReference>
<comment type="caution">
    <text evidence="4">The sequence shown here is derived from an EMBL/GenBank/DDBJ whole genome shotgun (WGS) entry which is preliminary data.</text>
</comment>
<accession>A0AAV2TUC6</accession>